<organism evidence="2 3">
    <name type="scientific">Aspergillus niger ATCC 13496</name>
    <dbReference type="NCBI Taxonomy" id="1353008"/>
    <lineage>
        <taxon>Eukaryota</taxon>
        <taxon>Fungi</taxon>
        <taxon>Dikarya</taxon>
        <taxon>Ascomycota</taxon>
        <taxon>Pezizomycotina</taxon>
        <taxon>Eurotiomycetes</taxon>
        <taxon>Eurotiomycetidae</taxon>
        <taxon>Eurotiales</taxon>
        <taxon>Aspergillaceae</taxon>
        <taxon>Aspergillus</taxon>
        <taxon>Aspergillus subgen. Circumdati</taxon>
    </lineage>
</organism>
<evidence type="ECO:0000313" key="3">
    <source>
        <dbReference type="Proteomes" id="UP000253845"/>
    </source>
</evidence>
<feature type="region of interest" description="Disordered" evidence="1">
    <location>
        <begin position="1"/>
        <end position="21"/>
    </location>
</feature>
<sequence>MNTDPTCTGSRSHGRSPRCHGPSFGNGSLEVDRVVILGHVLATVDAEDAHAWLVSQSAEQLGRDQEVLAAAAGFRRGAGYIDQTAVDHALISGIHTLVNFVDHAEGRCGERLEGHEVKDGADGAFTTGLAVRVQQGKVFVFAEFDVDLNRPLVEIAVTWFAVRTSLFGLVQGDLAGAADAGERVGEGVADALDDRVELGFPPAADFVDGVVVVVELFLEVGEFVTQLVDLTSTFFEFFDHVAVSAVGEFETSLFGVNIGLELLHCLILDGM</sequence>
<dbReference type="VEuPathDB" id="FungiDB:M747DRAFT_15521"/>
<evidence type="ECO:0000256" key="1">
    <source>
        <dbReference type="SAM" id="MobiDB-lite"/>
    </source>
</evidence>
<gene>
    <name evidence="2" type="ORF">M747DRAFT_15521</name>
</gene>
<protein>
    <submittedName>
        <fullName evidence="2">Uncharacterized protein</fullName>
    </submittedName>
</protein>
<evidence type="ECO:0000313" key="2">
    <source>
        <dbReference type="EMBL" id="RDH21836.1"/>
    </source>
</evidence>
<feature type="compositionally biased region" description="Polar residues" evidence="1">
    <location>
        <begin position="1"/>
        <end position="11"/>
    </location>
</feature>
<accession>A0A370C5E0</accession>
<dbReference type="AlphaFoldDB" id="A0A370C5E0"/>
<dbReference type="Proteomes" id="UP000253845">
    <property type="component" value="Unassembled WGS sequence"/>
</dbReference>
<proteinExistence type="predicted"/>
<name>A0A370C5E0_ASPNG</name>
<dbReference type="EMBL" id="KZ851909">
    <property type="protein sequence ID" value="RDH21836.1"/>
    <property type="molecule type" value="Genomic_DNA"/>
</dbReference>
<reference evidence="2 3" key="1">
    <citation type="submission" date="2018-07" db="EMBL/GenBank/DDBJ databases">
        <title>Section-level genome sequencing of Aspergillus section Nigri to investigate inter- and intra-species variation.</title>
        <authorList>
            <consortium name="DOE Joint Genome Institute"/>
            <person name="Vesth T.C."/>
            <person name="Nybo J.L."/>
            <person name="Theobald S."/>
            <person name="Frisvad J.C."/>
            <person name="Larsen T.O."/>
            <person name="Nielsen K.F."/>
            <person name="Hoof J.B."/>
            <person name="Brandl J."/>
            <person name="Salamov A."/>
            <person name="Riley R."/>
            <person name="Gladden J.M."/>
            <person name="Phatale P."/>
            <person name="Nielsen M.T."/>
            <person name="Lyhne E.K."/>
            <person name="Kogle M.E."/>
            <person name="Strasser K."/>
            <person name="McDonnell E."/>
            <person name="Barry K."/>
            <person name="Clum A."/>
            <person name="Chen C."/>
            <person name="Nolan M."/>
            <person name="Sandor L."/>
            <person name="Kuo A."/>
            <person name="Lipzen A."/>
            <person name="Hainaut M."/>
            <person name="Drula E."/>
            <person name="Tsang A."/>
            <person name="Magnuson J.K."/>
            <person name="Henrissat B."/>
            <person name="Wiebenga A."/>
            <person name="Simmons B.A."/>
            <person name="Makela M.R."/>
            <person name="De vries R.P."/>
            <person name="Grigoriev I.V."/>
            <person name="Mortensen U.H."/>
            <person name="Baker S.E."/>
            <person name="Andersen M.R."/>
        </authorList>
    </citation>
    <scope>NUCLEOTIDE SEQUENCE [LARGE SCALE GENOMIC DNA]</scope>
    <source>
        <strain evidence="2 3">ATCC 13496</strain>
    </source>
</reference>